<evidence type="ECO:0000256" key="3">
    <source>
        <dbReference type="ARBA" id="ARBA00022538"/>
    </source>
</evidence>
<evidence type="ECO:0000259" key="7">
    <source>
        <dbReference type="PROSITE" id="PS51201"/>
    </source>
</evidence>
<dbReference type="Pfam" id="PF02080">
    <property type="entry name" value="TrkA_C"/>
    <property type="match status" value="1"/>
</dbReference>
<keyword evidence="5" id="KW-0520">NAD</keyword>
<dbReference type="SUPFAM" id="SSF116726">
    <property type="entry name" value="TrkA C-terminal domain-like"/>
    <property type="match status" value="1"/>
</dbReference>
<dbReference type="KEGG" id="arca:HC352_03695"/>
<dbReference type="GO" id="GO:0015079">
    <property type="term" value="F:potassium ion transmembrane transporter activity"/>
    <property type="evidence" value="ECO:0007669"/>
    <property type="project" value="InterPro"/>
</dbReference>
<gene>
    <name evidence="9" type="ORF">HC352_03695</name>
</gene>
<dbReference type="InterPro" id="IPR050721">
    <property type="entry name" value="Trk_Ktr_HKT_K-transport"/>
</dbReference>
<sequence>MKVLIGGAGSVGRSIARELAARGHDILIVDRSPQAMRVASVPAADWVLGDACELDTLQHIGMDTTDIVVAATGDDKANLVLSLLAKTEFGIPRVIARVNNPANEWLFDESWGVDVAVSTPRIMTNLIEDAVSDGTFVRKVDFIETQASMFQGQVAPHAPIAGMLVDDLVLPPDILLAAILRDGTAIAADPDLTFDVGDQLIVIGNVHDEQTITELNVLISAPESEDLPAADPQPEPSSES</sequence>
<dbReference type="EMBL" id="CP050804">
    <property type="protein sequence ID" value="QJC21696.1"/>
    <property type="molecule type" value="Genomic_DNA"/>
</dbReference>
<dbReference type="PANTHER" id="PTHR43833">
    <property type="entry name" value="POTASSIUM CHANNEL PROTEIN 2-RELATED-RELATED"/>
    <property type="match status" value="1"/>
</dbReference>
<evidence type="ECO:0000256" key="4">
    <source>
        <dbReference type="ARBA" id="ARBA00022958"/>
    </source>
</evidence>
<evidence type="ECO:0000256" key="2">
    <source>
        <dbReference type="ARBA" id="ARBA00022448"/>
    </source>
</evidence>
<keyword evidence="10" id="KW-1185">Reference proteome</keyword>
<dbReference type="InterPro" id="IPR006037">
    <property type="entry name" value="RCK_C"/>
</dbReference>
<dbReference type="SUPFAM" id="SSF51735">
    <property type="entry name" value="NAD(P)-binding Rossmann-fold domains"/>
    <property type="match status" value="1"/>
</dbReference>
<dbReference type="RefSeq" id="WP_168917636.1">
    <property type="nucleotide sequence ID" value="NZ_CP050804.1"/>
</dbReference>
<name>A0A6H2EK28_9ACTO</name>
<dbReference type="Gene3D" id="3.30.70.1450">
    <property type="entry name" value="Regulator of K+ conductance, C-terminal domain"/>
    <property type="match status" value="1"/>
</dbReference>
<feature type="domain" description="RCK C-terminal" evidence="8">
    <location>
        <begin position="137"/>
        <end position="218"/>
    </location>
</feature>
<evidence type="ECO:0000313" key="9">
    <source>
        <dbReference type="EMBL" id="QJC21696.1"/>
    </source>
</evidence>
<dbReference type="PRINTS" id="PR00335">
    <property type="entry name" value="KUPTAKETRKA"/>
</dbReference>
<keyword evidence="3" id="KW-0633">Potassium transport</keyword>
<evidence type="ECO:0000259" key="8">
    <source>
        <dbReference type="PROSITE" id="PS51202"/>
    </source>
</evidence>
<organism evidence="9 10">
    <name type="scientific">Arcanobacterium buesumense</name>
    <dbReference type="NCBI Taxonomy" id="2722751"/>
    <lineage>
        <taxon>Bacteria</taxon>
        <taxon>Bacillati</taxon>
        <taxon>Actinomycetota</taxon>
        <taxon>Actinomycetes</taxon>
        <taxon>Actinomycetales</taxon>
        <taxon>Actinomycetaceae</taxon>
        <taxon>Arcanobacterium</taxon>
    </lineage>
</organism>
<keyword evidence="4" id="KW-0630">Potassium</keyword>
<evidence type="ECO:0000256" key="6">
    <source>
        <dbReference type="ARBA" id="ARBA00023065"/>
    </source>
</evidence>
<reference evidence="9 10" key="1">
    <citation type="submission" date="2020-03" db="EMBL/GenBank/DDBJ databases">
        <title>Complete genome of Arcanobacterium buesumensis sp. nov. strain 2701.</title>
        <authorList>
            <person name="Borowiak M."/>
            <person name="Alssahen M."/>
            <person name="Laemmler C."/>
            <person name="Malorny B."/>
            <person name="Hassan A."/>
            <person name="Prenger-Berninghoff E."/>
            <person name="Ploetz M."/>
            <person name="Abdulmawjood A."/>
        </authorList>
    </citation>
    <scope>NUCLEOTIDE SEQUENCE [LARGE SCALE GENOMIC DNA]</scope>
    <source>
        <strain evidence="9 10">2701</strain>
    </source>
</reference>
<evidence type="ECO:0000256" key="5">
    <source>
        <dbReference type="ARBA" id="ARBA00023027"/>
    </source>
</evidence>
<dbReference type="Pfam" id="PF02254">
    <property type="entry name" value="TrkA_N"/>
    <property type="match status" value="1"/>
</dbReference>
<keyword evidence="2" id="KW-0813">Transport</keyword>
<feature type="domain" description="RCK N-terminal" evidence="7">
    <location>
        <begin position="1"/>
        <end position="117"/>
    </location>
</feature>
<dbReference type="Gene3D" id="3.40.50.720">
    <property type="entry name" value="NAD(P)-binding Rossmann-like Domain"/>
    <property type="match status" value="1"/>
</dbReference>
<evidence type="ECO:0000313" key="10">
    <source>
        <dbReference type="Proteomes" id="UP000502298"/>
    </source>
</evidence>
<dbReference type="GO" id="GO:0005886">
    <property type="term" value="C:plasma membrane"/>
    <property type="evidence" value="ECO:0007669"/>
    <property type="project" value="InterPro"/>
</dbReference>
<dbReference type="AlphaFoldDB" id="A0A6H2EK28"/>
<dbReference type="InterPro" id="IPR006036">
    <property type="entry name" value="K_uptake_TrkA"/>
</dbReference>
<evidence type="ECO:0000256" key="1">
    <source>
        <dbReference type="ARBA" id="ARBA00017378"/>
    </source>
</evidence>
<protein>
    <recommendedName>
        <fullName evidence="1">Trk system potassium uptake protein TrkA</fullName>
    </recommendedName>
</protein>
<proteinExistence type="predicted"/>
<keyword evidence="6" id="KW-0406">Ion transport</keyword>
<dbReference type="PROSITE" id="PS51202">
    <property type="entry name" value="RCK_C"/>
    <property type="match status" value="1"/>
</dbReference>
<dbReference type="InterPro" id="IPR036721">
    <property type="entry name" value="RCK_C_sf"/>
</dbReference>
<dbReference type="Proteomes" id="UP000502298">
    <property type="component" value="Chromosome"/>
</dbReference>
<accession>A0A6H2EK28</accession>
<dbReference type="InterPro" id="IPR036291">
    <property type="entry name" value="NAD(P)-bd_dom_sf"/>
</dbReference>
<dbReference type="PANTHER" id="PTHR43833:SF5">
    <property type="entry name" value="TRK SYSTEM POTASSIUM UPTAKE PROTEIN TRKA"/>
    <property type="match status" value="1"/>
</dbReference>
<dbReference type="PROSITE" id="PS51201">
    <property type="entry name" value="RCK_N"/>
    <property type="match status" value="1"/>
</dbReference>
<dbReference type="InterPro" id="IPR003148">
    <property type="entry name" value="RCK_N"/>
</dbReference>